<dbReference type="KEGG" id="cpso:CPPEL_02235"/>
<keyword evidence="15" id="KW-1185">Reference proteome</keyword>
<dbReference type="Proteomes" id="UP000271426">
    <property type="component" value="Chromosome"/>
</dbReference>
<dbReference type="PANTHER" id="PTHR43394">
    <property type="entry name" value="ATP-DEPENDENT PERMEASE MDL1, MITOCHONDRIAL"/>
    <property type="match status" value="1"/>
</dbReference>
<protein>
    <submittedName>
        <fullName evidence="14">Iron import ATP-binding/permease protein IrtA</fullName>
        <ecNumber evidence="14">3.6.3.-</ecNumber>
    </submittedName>
</protein>
<dbReference type="SMART" id="SM00382">
    <property type="entry name" value="AAA"/>
    <property type="match status" value="1"/>
</dbReference>
<evidence type="ECO:0000256" key="11">
    <source>
        <dbReference type="SAM" id="Phobius"/>
    </source>
</evidence>
<dbReference type="SUPFAM" id="SSF90123">
    <property type="entry name" value="ABC transporter transmembrane region"/>
    <property type="match status" value="1"/>
</dbReference>
<dbReference type="AlphaFoldDB" id="A0A3G6IX98"/>
<evidence type="ECO:0000256" key="10">
    <source>
        <dbReference type="SAM" id="MobiDB-lite"/>
    </source>
</evidence>
<sequence length="615" mass="66251">MSSDTIQSTTSTGSMSPDTTYDERDVISSREKDKAGRKAFQRLIRPISLALTIARILAFISAVLSVGPYIALVWLAEALLGQGGAQGSNEGEVKSALTLLIGLFLARLVVYLVALTVSHFADVKLRHLLQRQIAQRLSQAPLSWFSRTNSGQVRKAVQDDTAEIHAVVAHAPVDSTVAIVSPLALLAYVFYLNLMLGILAIITLPVYLGLMAFTMRGMGEKTAEMDTRLGHVSATMVEFVTGISVVKAFGQTGQAHARYDRATKDFHKFYLAWCGPMLRISAMSYVAISTSVLVLVNLGLGSLLIRSGHAQATDLIPTTIVALAIPQAFETLANMAWSLQIAGSAALRVQNILNIPQISQDAASADALPEGIKGQSVDFEDVSYSYGAHKAIDHVSLHLEAGTTTALIGPSGSGKTTLATLLARFSDPDEGCIRIGGVDLRHWPAEKLYRHVGFVLQDPQILSLSIRDNVALGKEDASDEEIWQALESAQVAEEIRALEHGLDTIYGVDTHLSGGQCQRLAIARALLLNTPVLILDEATAFADPESEAQIQQALSALVHNPQHPKTVLVIAHRPASVRHVDQVVIMENGKISAQGTPQEVSEQPLYMALWEGSAR</sequence>
<dbReference type="InterPro" id="IPR036640">
    <property type="entry name" value="ABC1_TM_sf"/>
</dbReference>
<feature type="domain" description="ABC transmembrane type-1" evidence="13">
    <location>
        <begin position="56"/>
        <end position="335"/>
    </location>
</feature>
<dbReference type="InterPro" id="IPR011527">
    <property type="entry name" value="ABC1_TM_dom"/>
</dbReference>
<evidence type="ECO:0000256" key="7">
    <source>
        <dbReference type="ARBA" id="ARBA00022989"/>
    </source>
</evidence>
<dbReference type="InterPro" id="IPR027417">
    <property type="entry name" value="P-loop_NTPase"/>
</dbReference>
<feature type="transmembrane region" description="Helical" evidence="11">
    <location>
        <begin position="47"/>
        <end position="76"/>
    </location>
</feature>
<keyword evidence="4 11" id="KW-0812">Transmembrane</keyword>
<feature type="domain" description="ABC transporter" evidence="12">
    <location>
        <begin position="377"/>
        <end position="613"/>
    </location>
</feature>
<dbReference type="EMBL" id="CP033898">
    <property type="protein sequence ID" value="AZA08584.1"/>
    <property type="molecule type" value="Genomic_DNA"/>
</dbReference>
<dbReference type="Pfam" id="PF00664">
    <property type="entry name" value="ABC_membrane"/>
    <property type="match status" value="1"/>
</dbReference>
<dbReference type="SUPFAM" id="SSF52540">
    <property type="entry name" value="P-loop containing nucleoside triphosphate hydrolases"/>
    <property type="match status" value="1"/>
</dbReference>
<evidence type="ECO:0000256" key="1">
    <source>
        <dbReference type="ARBA" id="ARBA00004651"/>
    </source>
</evidence>
<reference evidence="14 15" key="1">
    <citation type="submission" date="2018-11" db="EMBL/GenBank/DDBJ databases">
        <authorList>
            <person name="Kleinhagauer T."/>
            <person name="Glaeser S.P."/>
            <person name="Spergser J."/>
            <person name="Ruckert C."/>
            <person name="Kaempfer P."/>
            <person name="Busse H.-J."/>
        </authorList>
    </citation>
    <scope>NUCLEOTIDE SEQUENCE [LARGE SCALE GENOMIC DNA]</scope>
    <source>
        <strain evidence="14 15">812CH</strain>
    </source>
</reference>
<evidence type="ECO:0000313" key="15">
    <source>
        <dbReference type="Proteomes" id="UP000271426"/>
    </source>
</evidence>
<accession>A0A3G6IX98</accession>
<evidence type="ECO:0000256" key="5">
    <source>
        <dbReference type="ARBA" id="ARBA00022741"/>
    </source>
</evidence>
<keyword evidence="8 11" id="KW-0472">Membrane</keyword>
<keyword evidence="3" id="KW-1003">Cell membrane</keyword>
<comment type="subcellular location">
    <subcellularLocation>
        <location evidence="1">Cell membrane</location>
        <topology evidence="1">Multi-pass membrane protein</topology>
    </subcellularLocation>
</comment>
<keyword evidence="14" id="KW-0378">Hydrolase</keyword>
<dbReference type="Gene3D" id="3.40.50.300">
    <property type="entry name" value="P-loop containing nucleotide triphosphate hydrolases"/>
    <property type="match status" value="1"/>
</dbReference>
<evidence type="ECO:0000259" key="12">
    <source>
        <dbReference type="PROSITE" id="PS50893"/>
    </source>
</evidence>
<feature type="transmembrane region" description="Helical" evidence="11">
    <location>
        <begin position="96"/>
        <end position="121"/>
    </location>
</feature>
<dbReference type="CDD" id="cd07346">
    <property type="entry name" value="ABC_6TM_exporters"/>
    <property type="match status" value="1"/>
</dbReference>
<evidence type="ECO:0000259" key="13">
    <source>
        <dbReference type="PROSITE" id="PS50929"/>
    </source>
</evidence>
<dbReference type="Gene3D" id="1.20.1560.10">
    <property type="entry name" value="ABC transporter type 1, transmembrane domain"/>
    <property type="match status" value="1"/>
</dbReference>
<gene>
    <name evidence="14" type="primary">irtA</name>
    <name evidence="14" type="ORF">CPPEL_02235</name>
</gene>
<evidence type="ECO:0000256" key="9">
    <source>
        <dbReference type="ARBA" id="ARBA00061644"/>
    </source>
</evidence>
<keyword evidence="5" id="KW-0547">Nucleotide-binding</keyword>
<dbReference type="Pfam" id="PF00005">
    <property type="entry name" value="ABC_tran"/>
    <property type="match status" value="1"/>
</dbReference>
<feature type="region of interest" description="Disordered" evidence="10">
    <location>
        <begin position="1"/>
        <end position="30"/>
    </location>
</feature>
<evidence type="ECO:0000313" key="14">
    <source>
        <dbReference type="EMBL" id="AZA08584.1"/>
    </source>
</evidence>
<comment type="similarity">
    <text evidence="9">Belongs to the ABC transporter superfamily. Lipid exporter (TC 3.A.1.106) family.</text>
</comment>
<dbReference type="FunFam" id="3.40.50.300:FF:000299">
    <property type="entry name" value="ABC transporter ATP-binding protein/permease"/>
    <property type="match status" value="1"/>
</dbReference>
<dbReference type="EC" id="3.6.3.-" evidence="14"/>
<dbReference type="PROSITE" id="PS50929">
    <property type="entry name" value="ABC_TM1F"/>
    <property type="match status" value="1"/>
</dbReference>
<keyword evidence="2" id="KW-0813">Transport</keyword>
<dbReference type="InterPro" id="IPR003439">
    <property type="entry name" value="ABC_transporter-like_ATP-bd"/>
</dbReference>
<feature type="compositionally biased region" description="Polar residues" evidence="10">
    <location>
        <begin position="1"/>
        <end position="19"/>
    </location>
</feature>
<dbReference type="InterPro" id="IPR017871">
    <property type="entry name" value="ABC_transporter-like_CS"/>
</dbReference>
<proteinExistence type="inferred from homology"/>
<dbReference type="GO" id="GO:0015421">
    <property type="term" value="F:ABC-type oligopeptide transporter activity"/>
    <property type="evidence" value="ECO:0007669"/>
    <property type="project" value="TreeGrafter"/>
</dbReference>
<name>A0A3G6IX98_9CORY</name>
<dbReference type="InterPro" id="IPR003593">
    <property type="entry name" value="AAA+_ATPase"/>
</dbReference>
<keyword evidence="6 14" id="KW-0067">ATP-binding</keyword>
<organism evidence="14 15">
    <name type="scientific">Corynebacterium pseudopelargi</name>
    <dbReference type="NCBI Taxonomy" id="2080757"/>
    <lineage>
        <taxon>Bacteria</taxon>
        <taxon>Bacillati</taxon>
        <taxon>Actinomycetota</taxon>
        <taxon>Actinomycetes</taxon>
        <taxon>Mycobacteriales</taxon>
        <taxon>Corynebacteriaceae</taxon>
        <taxon>Corynebacterium</taxon>
    </lineage>
</organism>
<dbReference type="GO" id="GO:0016887">
    <property type="term" value="F:ATP hydrolysis activity"/>
    <property type="evidence" value="ECO:0007669"/>
    <property type="project" value="InterPro"/>
</dbReference>
<evidence type="ECO:0000256" key="4">
    <source>
        <dbReference type="ARBA" id="ARBA00022692"/>
    </source>
</evidence>
<dbReference type="PROSITE" id="PS50893">
    <property type="entry name" value="ABC_TRANSPORTER_2"/>
    <property type="match status" value="1"/>
</dbReference>
<feature type="transmembrane region" description="Helical" evidence="11">
    <location>
        <begin position="185"/>
        <end position="208"/>
    </location>
</feature>
<evidence type="ECO:0000256" key="3">
    <source>
        <dbReference type="ARBA" id="ARBA00022475"/>
    </source>
</evidence>
<evidence type="ECO:0000256" key="6">
    <source>
        <dbReference type="ARBA" id="ARBA00022840"/>
    </source>
</evidence>
<dbReference type="PROSITE" id="PS00211">
    <property type="entry name" value="ABC_TRANSPORTER_1"/>
    <property type="match status" value="1"/>
</dbReference>
<dbReference type="GO" id="GO:0005886">
    <property type="term" value="C:plasma membrane"/>
    <property type="evidence" value="ECO:0007669"/>
    <property type="project" value="UniProtKB-SubCell"/>
</dbReference>
<evidence type="ECO:0000256" key="8">
    <source>
        <dbReference type="ARBA" id="ARBA00023136"/>
    </source>
</evidence>
<dbReference type="GO" id="GO:0005524">
    <property type="term" value="F:ATP binding"/>
    <property type="evidence" value="ECO:0007669"/>
    <property type="project" value="UniProtKB-KW"/>
</dbReference>
<dbReference type="PANTHER" id="PTHR43394:SF1">
    <property type="entry name" value="ATP-BINDING CASSETTE SUB-FAMILY B MEMBER 10, MITOCHONDRIAL"/>
    <property type="match status" value="1"/>
</dbReference>
<evidence type="ECO:0000256" key="2">
    <source>
        <dbReference type="ARBA" id="ARBA00022448"/>
    </source>
</evidence>
<feature type="compositionally biased region" description="Basic and acidic residues" evidence="10">
    <location>
        <begin position="21"/>
        <end position="30"/>
    </location>
</feature>
<dbReference type="InterPro" id="IPR039421">
    <property type="entry name" value="Type_1_exporter"/>
</dbReference>
<keyword evidence="7 11" id="KW-1133">Transmembrane helix</keyword>